<dbReference type="GO" id="GO:0005634">
    <property type="term" value="C:nucleus"/>
    <property type="evidence" value="ECO:0007669"/>
    <property type="project" value="TreeGrafter"/>
</dbReference>
<dbReference type="GeneID" id="9045392"/>
<dbReference type="InterPro" id="IPR014756">
    <property type="entry name" value="Ig_E-set"/>
</dbReference>
<feature type="region of interest" description="Disordered" evidence="2">
    <location>
        <begin position="204"/>
        <end position="227"/>
    </location>
</feature>
<dbReference type="InterPro" id="IPR050827">
    <property type="entry name" value="CRP1_MDG1_kinase"/>
</dbReference>
<dbReference type="AlphaFoldDB" id="C5LGF8"/>
<dbReference type="RefSeq" id="XP_002772328.1">
    <property type="nucleotide sequence ID" value="XM_002772282.1"/>
</dbReference>
<proteinExistence type="inferred from homology"/>
<reference evidence="4 5" key="1">
    <citation type="submission" date="2008-07" db="EMBL/GenBank/DDBJ databases">
        <authorList>
            <person name="El-Sayed N."/>
            <person name="Caler E."/>
            <person name="Inman J."/>
            <person name="Amedeo P."/>
            <person name="Hass B."/>
            <person name="Wortman J."/>
        </authorList>
    </citation>
    <scope>NUCLEOTIDE SEQUENCE [LARGE SCALE GENOMIC DNA]</scope>
    <source>
        <strain evidence="5">ATCC 50983 / TXsc</strain>
    </source>
</reference>
<dbReference type="SUPFAM" id="SSF81296">
    <property type="entry name" value="E set domains"/>
    <property type="match status" value="1"/>
</dbReference>
<dbReference type="GO" id="GO:0016301">
    <property type="term" value="F:kinase activity"/>
    <property type="evidence" value="ECO:0007669"/>
    <property type="project" value="UniProtKB-KW"/>
</dbReference>
<dbReference type="PANTHER" id="PTHR10343">
    <property type="entry name" value="5'-AMP-ACTIVATED PROTEIN KINASE , BETA SUBUNIT"/>
    <property type="match status" value="1"/>
</dbReference>
<keyword evidence="4" id="KW-0808">Transferase</keyword>
<dbReference type="InterPro" id="IPR013783">
    <property type="entry name" value="Ig-like_fold"/>
</dbReference>
<protein>
    <submittedName>
        <fullName evidence="4">5-amp-activated protein kinase, beta subunit, putative</fullName>
    </submittedName>
</protein>
<dbReference type="PANTHER" id="PTHR10343:SF84">
    <property type="entry name" value="5'-AMP-ACTIVATED PROTEIN KINASE SUBUNIT BETA-1"/>
    <property type="match status" value="1"/>
</dbReference>
<keyword evidence="5" id="KW-1185">Reference proteome</keyword>
<feature type="region of interest" description="Disordered" evidence="2">
    <location>
        <begin position="1"/>
        <end position="85"/>
    </location>
</feature>
<evidence type="ECO:0000313" key="4">
    <source>
        <dbReference type="EMBL" id="EER04144.1"/>
    </source>
</evidence>
<feature type="compositionally biased region" description="Polar residues" evidence="2">
    <location>
        <begin position="215"/>
        <end position="224"/>
    </location>
</feature>
<accession>C5LGF8</accession>
<dbReference type="CDD" id="cd02859">
    <property type="entry name" value="E_set_AMPKbeta_like_N"/>
    <property type="match status" value="1"/>
</dbReference>
<evidence type="ECO:0000313" key="5">
    <source>
        <dbReference type="Proteomes" id="UP000007800"/>
    </source>
</evidence>
<feature type="compositionally biased region" description="Low complexity" evidence="2">
    <location>
        <begin position="69"/>
        <end position="85"/>
    </location>
</feature>
<evidence type="ECO:0000256" key="2">
    <source>
        <dbReference type="SAM" id="MobiDB-lite"/>
    </source>
</evidence>
<dbReference type="InterPro" id="IPR032640">
    <property type="entry name" value="AMPK1_CBM"/>
</dbReference>
<evidence type="ECO:0000259" key="3">
    <source>
        <dbReference type="Pfam" id="PF16561"/>
    </source>
</evidence>
<dbReference type="Gene3D" id="2.60.40.10">
    <property type="entry name" value="Immunoglobulins"/>
    <property type="match status" value="1"/>
</dbReference>
<dbReference type="EMBL" id="GG681830">
    <property type="protein sequence ID" value="EER04144.1"/>
    <property type="molecule type" value="Genomic_DNA"/>
</dbReference>
<dbReference type="InParanoid" id="C5LGF8"/>
<evidence type="ECO:0000256" key="1">
    <source>
        <dbReference type="ARBA" id="ARBA00010926"/>
    </source>
</evidence>
<name>C5LGF8_PERM5</name>
<sequence length="423" mass="45923">MGNHPSGRTQGHTARATRPRSDETMMQHSRAQRQHTPPQHQRPRPGTPSVPRPSGDLAQPPTNHAGENVPAAPAQVPSPSGAPVGGPKVPVMFRWNGDGHRVSLVGTFNNWKTHLPMVRSGQEFYQIVEVPRGFHQYAFDVDGEMKYASEQPVTHEDDGTMLNYIDLTNYRPYVPQPLGSAPHVKLTPEEDAEFGTKEVLPPEPAVAFGPGSHMGPSSSTNSQEPPIAPSLLLKSSLLAAPPDTASKTASVVLMHKRGQIQQPVAAGASASDAFLAATRNPDGMISPALPSIAMHAVCTHVFHDASRSFQSPLAEVTAESLTLATVTSRYDQKFSTCIMLQSAAPSNVDPHSSDYRYHYQHHRPEDDKEAEKLAGLSRRYPAQILPEAHQHPPRVVRDPILDVVTTPPMVNKAERSPQVAKAV</sequence>
<gene>
    <name evidence="4" type="ORF">Pmar_PMAR019561</name>
</gene>
<dbReference type="GO" id="GO:0005737">
    <property type="term" value="C:cytoplasm"/>
    <property type="evidence" value="ECO:0007669"/>
    <property type="project" value="TreeGrafter"/>
</dbReference>
<dbReference type="GO" id="GO:0031588">
    <property type="term" value="C:nucleotide-activated protein kinase complex"/>
    <property type="evidence" value="ECO:0007669"/>
    <property type="project" value="TreeGrafter"/>
</dbReference>
<feature type="compositionally biased region" description="Polar residues" evidence="2">
    <location>
        <begin position="1"/>
        <end position="12"/>
    </location>
</feature>
<feature type="domain" description="AMP-activated protein kinase glycogen-binding" evidence="3">
    <location>
        <begin position="89"/>
        <end position="168"/>
    </location>
</feature>
<dbReference type="OrthoDB" id="444664at2759"/>
<dbReference type="Pfam" id="PF16561">
    <property type="entry name" value="AMPK1_CBM"/>
    <property type="match status" value="1"/>
</dbReference>
<dbReference type="Proteomes" id="UP000007800">
    <property type="component" value="Unassembled WGS sequence"/>
</dbReference>
<comment type="similarity">
    <text evidence="1">Belongs to the 5'-AMP-activated protein kinase beta subunit family.</text>
</comment>
<dbReference type="GO" id="GO:0007165">
    <property type="term" value="P:signal transduction"/>
    <property type="evidence" value="ECO:0007669"/>
    <property type="project" value="TreeGrafter"/>
</dbReference>
<organism evidence="5">
    <name type="scientific">Perkinsus marinus (strain ATCC 50983 / TXsc)</name>
    <dbReference type="NCBI Taxonomy" id="423536"/>
    <lineage>
        <taxon>Eukaryota</taxon>
        <taxon>Sar</taxon>
        <taxon>Alveolata</taxon>
        <taxon>Perkinsozoa</taxon>
        <taxon>Perkinsea</taxon>
        <taxon>Perkinsida</taxon>
        <taxon>Perkinsidae</taxon>
        <taxon>Perkinsus</taxon>
    </lineage>
</organism>
<keyword evidence="4" id="KW-0418">Kinase</keyword>
<dbReference type="GO" id="GO:0019901">
    <property type="term" value="F:protein kinase binding"/>
    <property type="evidence" value="ECO:0007669"/>
    <property type="project" value="TreeGrafter"/>
</dbReference>